<comment type="subcellular location">
    <subcellularLocation>
        <location evidence="1">Cell projection</location>
        <location evidence="1">Cilium</location>
    </subcellularLocation>
</comment>
<dbReference type="STRING" id="765915.A0A1Y2HZK5"/>
<proteinExistence type="predicted"/>
<evidence type="ECO:0000256" key="1">
    <source>
        <dbReference type="ARBA" id="ARBA00004138"/>
    </source>
</evidence>
<dbReference type="OrthoDB" id="6252103at2759"/>
<reference evidence="6 7" key="1">
    <citation type="submission" date="2016-07" db="EMBL/GenBank/DDBJ databases">
        <title>Pervasive Adenine N6-methylation of Active Genes in Fungi.</title>
        <authorList>
            <consortium name="DOE Joint Genome Institute"/>
            <person name="Mondo S.J."/>
            <person name="Dannebaum R.O."/>
            <person name="Kuo R.C."/>
            <person name="Labutti K."/>
            <person name="Haridas S."/>
            <person name="Kuo A."/>
            <person name="Salamov A."/>
            <person name="Ahrendt S.R."/>
            <person name="Lipzen A."/>
            <person name="Sullivan W."/>
            <person name="Andreopoulos W.B."/>
            <person name="Clum A."/>
            <person name="Lindquist E."/>
            <person name="Daum C."/>
            <person name="Ramamoorthy G.K."/>
            <person name="Gryganskyi A."/>
            <person name="Culley D."/>
            <person name="Magnuson J.K."/>
            <person name="James T.Y."/>
            <person name="O'Malley M.A."/>
            <person name="Stajich J.E."/>
            <person name="Spatafora J.W."/>
            <person name="Visel A."/>
            <person name="Grigoriev I.V."/>
        </authorList>
    </citation>
    <scope>NUCLEOTIDE SEQUENCE [LARGE SCALE GENOMIC DNA]</scope>
    <source>
        <strain evidence="6 7">PL171</strain>
    </source>
</reference>
<evidence type="ECO:0000256" key="3">
    <source>
        <dbReference type="ARBA" id="ARBA00022737"/>
    </source>
</evidence>
<dbReference type="InterPro" id="IPR036322">
    <property type="entry name" value="WD40_repeat_dom_sf"/>
</dbReference>
<gene>
    <name evidence="6" type="ORF">BCR44DRAFT_1427330</name>
</gene>
<dbReference type="InterPro" id="IPR015943">
    <property type="entry name" value="WD40/YVTN_repeat-like_dom_sf"/>
</dbReference>
<dbReference type="Gene3D" id="2.130.10.10">
    <property type="entry name" value="YVTN repeat-like/Quinoprotein amine dehydrogenase"/>
    <property type="match status" value="2"/>
</dbReference>
<dbReference type="EMBL" id="MCFL01000006">
    <property type="protein sequence ID" value="ORZ39161.1"/>
    <property type="molecule type" value="Genomic_DNA"/>
</dbReference>
<sequence>MPIAVAKPATPGSLRRPSTARVPTLPIELDYVFGMSTHLPNSVHVVSAPSKNESDSAVTILYPAANNAVLFHSGTRSQTILQGHCNPIVACTVSQDRKWAATADTGPESALLIWDLTQNGLPIKSMFDLHGGDGANVVAFSPCAKYLATIGGSPEKQQQTLCIWDWTLPSATIPLFEAPVPSGTDPQISVRFSPESYYHLVSNGYETVYFWNWEPGVGDESGLEVIREGAGEVKGPLNVSAFVGASNCAVTGTRAGDLAVWNKGRDSVWTLAKVHHRLHNAGIHVIESLASGIVITAGEDGFIRFFDTAFRLVTFYERLRSGPILSISLGSPSKFIAKPSIPSLVVATSQAKIVHLTRIGTDPTGGELITDQLVEGAAHAIECMSTHPTQPTIAIAMAGGKLVVWNHAKKSVETRRSMPVGESVTSIVTVRMPKETKDGEQEEEDDEEKPGIIVVGSDKGIVRVFGNDLEDLSDPTQASNLPITRLTISAKCDLIACADTKFAVAVLQRNPASASFQYTLIGRVQAHHQPLVAETPFPNGTRLMSLAQDRILAKYGPPTTASPLANASTTPAFGGSTAPTSPPVTGALTVTSMRRMEQTNTPTAVATSDDQLLVALDAWRLKTYNAHTLACRDSVLAGVFARHPMQWMYPVEYRGPPLIGMLALPYDGNPHRAMGVLAHPDKIKDMCVSEDGKYAFTTGGEWDQASGAGPVAAAAVVKMWSLHPRLLDVQAARGGQGMQPFEYLVNPTGDPAIRRHLEDLFYYAQIREAGENAPGVVHRLKEKVGLSMLPDLLRALGHFPSERDVQQMVSVLELKAVEQGRPSDCTFEDVIRTFLQFRDAVPVVPGDVKEAVKRAKEWNMGDLKSFLMTYGEGMSADEVDKVGYLLDELELGGQEEDEYEESARV</sequence>
<evidence type="ECO:0000256" key="4">
    <source>
        <dbReference type="ARBA" id="ARBA00023273"/>
    </source>
</evidence>
<dbReference type="InterPro" id="IPR011047">
    <property type="entry name" value="Quinoprotein_ADH-like_sf"/>
</dbReference>
<evidence type="ECO:0000256" key="5">
    <source>
        <dbReference type="ARBA" id="ARBA00040994"/>
    </source>
</evidence>
<evidence type="ECO:0000256" key="2">
    <source>
        <dbReference type="ARBA" id="ARBA00022574"/>
    </source>
</evidence>
<dbReference type="SMART" id="SM00320">
    <property type="entry name" value="WD40"/>
    <property type="match status" value="6"/>
</dbReference>
<evidence type="ECO:0000313" key="7">
    <source>
        <dbReference type="Proteomes" id="UP000193411"/>
    </source>
</evidence>
<name>A0A1Y2HZK5_9FUNG</name>
<keyword evidence="2" id="KW-0853">WD repeat</keyword>
<dbReference type="Proteomes" id="UP000193411">
    <property type="component" value="Unassembled WGS sequence"/>
</dbReference>
<dbReference type="AlphaFoldDB" id="A0A1Y2HZK5"/>
<accession>A0A1Y2HZK5</accession>
<dbReference type="InterPro" id="IPR050630">
    <property type="entry name" value="WD_repeat_EMAP"/>
</dbReference>
<keyword evidence="4" id="KW-0966">Cell projection</keyword>
<dbReference type="SUPFAM" id="SSF50978">
    <property type="entry name" value="WD40 repeat-like"/>
    <property type="match status" value="1"/>
</dbReference>
<dbReference type="InterPro" id="IPR001680">
    <property type="entry name" value="WD40_rpt"/>
</dbReference>
<protein>
    <recommendedName>
        <fullName evidence="5">Cilia- and flagella-associated protein 251</fullName>
    </recommendedName>
</protein>
<dbReference type="PANTHER" id="PTHR13720:SF13">
    <property type="entry name" value="CILIA- AND FLAGELLA-ASSOCIATED PROTEIN 251"/>
    <property type="match status" value="1"/>
</dbReference>
<dbReference type="PANTHER" id="PTHR13720">
    <property type="entry name" value="WD-40 REPEAT PROTEIN"/>
    <property type="match status" value="1"/>
</dbReference>
<dbReference type="SUPFAM" id="SSF50998">
    <property type="entry name" value="Quinoprotein alcohol dehydrogenase-like"/>
    <property type="match status" value="1"/>
</dbReference>
<comment type="caution">
    <text evidence="6">The sequence shown here is derived from an EMBL/GenBank/DDBJ whole genome shotgun (WGS) entry which is preliminary data.</text>
</comment>
<dbReference type="GO" id="GO:0031514">
    <property type="term" value="C:motile cilium"/>
    <property type="evidence" value="ECO:0007669"/>
    <property type="project" value="TreeGrafter"/>
</dbReference>
<organism evidence="6 7">
    <name type="scientific">Catenaria anguillulae PL171</name>
    <dbReference type="NCBI Taxonomy" id="765915"/>
    <lineage>
        <taxon>Eukaryota</taxon>
        <taxon>Fungi</taxon>
        <taxon>Fungi incertae sedis</taxon>
        <taxon>Blastocladiomycota</taxon>
        <taxon>Blastocladiomycetes</taxon>
        <taxon>Blastocladiales</taxon>
        <taxon>Catenariaceae</taxon>
        <taxon>Catenaria</taxon>
    </lineage>
</organism>
<keyword evidence="7" id="KW-1185">Reference proteome</keyword>
<evidence type="ECO:0000313" key="6">
    <source>
        <dbReference type="EMBL" id="ORZ39161.1"/>
    </source>
</evidence>
<keyword evidence="3" id="KW-0677">Repeat</keyword>